<protein>
    <recommendedName>
        <fullName evidence="1">Flavin reductase like domain-containing protein</fullName>
    </recommendedName>
</protein>
<reference evidence="2" key="1">
    <citation type="submission" date="2022-11" db="EMBL/GenBank/DDBJ databases">
        <authorList>
            <person name="Morgan W.R."/>
            <person name="Tartar A."/>
        </authorList>
    </citation>
    <scope>NUCLEOTIDE SEQUENCE</scope>
    <source>
        <strain evidence="2">ARSEF 373</strain>
    </source>
</reference>
<accession>A0AAV2YM55</accession>
<dbReference type="InterPro" id="IPR053310">
    <property type="entry name" value="Flavoredoxin-like"/>
</dbReference>
<dbReference type="PANTHER" id="PTHR43241:SF1">
    <property type="entry name" value="FLAVIN REDUCTASE LIKE DOMAIN-CONTAINING PROTEIN"/>
    <property type="match status" value="1"/>
</dbReference>
<dbReference type="SUPFAM" id="SSF50475">
    <property type="entry name" value="FMN-binding split barrel"/>
    <property type="match status" value="1"/>
</dbReference>
<dbReference type="Gene3D" id="2.30.110.10">
    <property type="entry name" value="Electron Transport, Fmn-binding Protein, Chain A"/>
    <property type="match status" value="1"/>
</dbReference>
<name>A0AAV2YM55_9STRA</name>
<gene>
    <name evidence="2" type="ORF">N0F65_002559</name>
</gene>
<dbReference type="InterPro" id="IPR012349">
    <property type="entry name" value="Split_barrel_FMN-bd"/>
</dbReference>
<dbReference type="GO" id="GO:0010181">
    <property type="term" value="F:FMN binding"/>
    <property type="evidence" value="ECO:0007669"/>
    <property type="project" value="InterPro"/>
</dbReference>
<evidence type="ECO:0000313" key="2">
    <source>
        <dbReference type="EMBL" id="DAZ94419.1"/>
    </source>
</evidence>
<dbReference type="AlphaFoldDB" id="A0AAV2YM55"/>
<dbReference type="InterPro" id="IPR002563">
    <property type="entry name" value="Flavin_Rdtase-like_dom"/>
</dbReference>
<evidence type="ECO:0000313" key="3">
    <source>
        <dbReference type="Proteomes" id="UP001146120"/>
    </source>
</evidence>
<feature type="domain" description="Flavin reductase like" evidence="1">
    <location>
        <begin position="29"/>
        <end position="122"/>
    </location>
</feature>
<organism evidence="2 3">
    <name type="scientific">Lagenidium giganteum</name>
    <dbReference type="NCBI Taxonomy" id="4803"/>
    <lineage>
        <taxon>Eukaryota</taxon>
        <taxon>Sar</taxon>
        <taxon>Stramenopiles</taxon>
        <taxon>Oomycota</taxon>
        <taxon>Peronosporomycetes</taxon>
        <taxon>Pythiales</taxon>
        <taxon>Pythiaceae</taxon>
    </lineage>
</organism>
<dbReference type="PANTHER" id="PTHR43241">
    <property type="entry name" value="FLAVIN REDUCTASE DOMAIN PROTEIN"/>
    <property type="match status" value="1"/>
</dbReference>
<sequence length="243" mass="26477">MVRIDAMAKDGDGNDWVQVERSMLSRMLYANPVCLLSVQGSDGEKNVMTITWLTPINNQASHGGFVCSINAKRHTAKFMRTVGGVFVLNVPVRGMEELVLSIGGCSGANVDKFESIPLSTCAVGHVNLNDPTGVGDVDESAKSRKKQKLSNKELAKLAIQDAMRGCIAIQGCVAHNLCRIESVDEVDGHLLLRCQQLESWCRKDYWDGRTFVPQTVDSAPFLTFLSTKRFGYVLAGDPAPNSA</sequence>
<evidence type="ECO:0000259" key="1">
    <source>
        <dbReference type="Pfam" id="PF01613"/>
    </source>
</evidence>
<proteinExistence type="predicted"/>
<keyword evidence="3" id="KW-1185">Reference proteome</keyword>
<comment type="caution">
    <text evidence="2">The sequence shown here is derived from an EMBL/GenBank/DDBJ whole genome shotgun (WGS) entry which is preliminary data.</text>
</comment>
<reference evidence="2" key="2">
    <citation type="journal article" date="2023" name="Microbiol Resour">
        <title>Decontamination and Annotation of the Draft Genome Sequence of the Oomycete Lagenidium giganteum ARSEF 373.</title>
        <authorList>
            <person name="Morgan W.R."/>
            <person name="Tartar A."/>
        </authorList>
    </citation>
    <scope>NUCLEOTIDE SEQUENCE</scope>
    <source>
        <strain evidence="2">ARSEF 373</strain>
    </source>
</reference>
<dbReference type="EMBL" id="DAKRPA010000251">
    <property type="protein sequence ID" value="DAZ94419.1"/>
    <property type="molecule type" value="Genomic_DNA"/>
</dbReference>
<dbReference type="Pfam" id="PF01613">
    <property type="entry name" value="Flavin_Reduct"/>
    <property type="match status" value="1"/>
</dbReference>
<dbReference type="Proteomes" id="UP001146120">
    <property type="component" value="Unassembled WGS sequence"/>
</dbReference>